<feature type="domain" description="Peptidase S1" evidence="4">
    <location>
        <begin position="31"/>
        <end position="439"/>
    </location>
</feature>
<dbReference type="PROSITE" id="PS50240">
    <property type="entry name" value="TRYPSIN_DOM"/>
    <property type="match status" value="1"/>
</dbReference>
<sequence>MMAFVTLVAVLLLGTVALAQDCGSKVGTLNIVGGDELEEGDWPWQVSLQLKDPSLGHMCGGTLIHAEWVLTAAHCFINPQYMLGQPSNWIARTGSNDINETSVNNVSHIVVHPRYRDLHNDIALVRLSGPAPAPARPLCLPGRGVQNDEVTSCYVTGWGLTTTEAEPTLTNCRVTTELPKCGKQNLPVPQSSQEEIQQTERSTEAQRGAWPWQVSLYTVHPVLGRRERHACGGALIGPQWVATGAHCLRGTRGTGHDNHEPVLVPPALYLAWVYKECSDDRGPLRRLLRGLSWRALLGKTDLSRHEPGQLDIGVTRVVFHPRYDPSTQDHDLALMKLRRPVELGNAISSLCLPESNEAYPSDSSCISTGWGPAYKTTTSNTAVCLQGDTGGPLQCRNSKDQSWVLAGVASQGQDCESPELPDVYTRTSRYVRWMLRTMQQYAAEEQQEQLEDEEEDD</sequence>
<dbReference type="InterPro" id="IPR018114">
    <property type="entry name" value="TRYPSIN_HIS"/>
</dbReference>
<evidence type="ECO:0000313" key="6">
    <source>
        <dbReference type="Proteomes" id="UP001235939"/>
    </source>
</evidence>
<evidence type="ECO:0000256" key="1">
    <source>
        <dbReference type="ARBA" id="ARBA00023157"/>
    </source>
</evidence>
<dbReference type="InterPro" id="IPR009003">
    <property type="entry name" value="Peptidase_S1_PA"/>
</dbReference>
<accession>A0ABY6LEW1</accession>
<dbReference type="SUPFAM" id="SSF50494">
    <property type="entry name" value="Trypsin-like serine proteases"/>
    <property type="match status" value="2"/>
</dbReference>
<dbReference type="InterPro" id="IPR043504">
    <property type="entry name" value="Peptidase_S1_PA_chymotrypsin"/>
</dbReference>
<dbReference type="Proteomes" id="UP001235939">
    <property type="component" value="Chromosome 15"/>
</dbReference>
<dbReference type="PRINTS" id="PR00722">
    <property type="entry name" value="CHYMOTRYPSIN"/>
</dbReference>
<evidence type="ECO:0000256" key="3">
    <source>
        <dbReference type="SAM" id="SignalP"/>
    </source>
</evidence>
<dbReference type="Pfam" id="PF00089">
    <property type="entry name" value="Trypsin"/>
    <property type="match status" value="4"/>
</dbReference>
<dbReference type="Gene3D" id="2.40.10.10">
    <property type="entry name" value="Trypsin-like serine proteases"/>
    <property type="match status" value="4"/>
</dbReference>
<evidence type="ECO:0000259" key="4">
    <source>
        <dbReference type="PROSITE" id="PS50240"/>
    </source>
</evidence>
<dbReference type="PROSITE" id="PS00134">
    <property type="entry name" value="TRYPSIN_HIS"/>
    <property type="match status" value="1"/>
</dbReference>
<evidence type="ECO:0000313" key="5">
    <source>
        <dbReference type="EMBL" id="UYV78000.1"/>
    </source>
</evidence>
<dbReference type="SMART" id="SM00020">
    <property type="entry name" value="Tryp_SPc"/>
    <property type="match status" value="2"/>
</dbReference>
<dbReference type="CDD" id="cd00190">
    <property type="entry name" value="Tryp_SPc"/>
    <property type="match status" value="2"/>
</dbReference>
<feature type="compositionally biased region" description="Polar residues" evidence="2">
    <location>
        <begin position="187"/>
        <end position="200"/>
    </location>
</feature>
<dbReference type="InterPro" id="IPR001254">
    <property type="entry name" value="Trypsin_dom"/>
</dbReference>
<feature type="signal peptide" evidence="3">
    <location>
        <begin position="1"/>
        <end position="19"/>
    </location>
</feature>
<keyword evidence="1" id="KW-1015">Disulfide bond</keyword>
<gene>
    <name evidence="5" type="ORF">LAZ67_15003172</name>
</gene>
<dbReference type="PANTHER" id="PTHR24253:SF183">
    <property type="entry name" value="PEPTIDASE S1 DOMAIN-CONTAINING PROTEIN"/>
    <property type="match status" value="1"/>
</dbReference>
<protein>
    <submittedName>
        <fullName evidence="5">PRSS44</fullName>
    </submittedName>
</protein>
<name>A0ABY6LEW1_9ARAC</name>
<feature type="region of interest" description="Disordered" evidence="2">
    <location>
        <begin position="183"/>
        <end position="204"/>
    </location>
</feature>
<keyword evidence="6" id="KW-1185">Reference proteome</keyword>
<dbReference type="PANTHER" id="PTHR24253">
    <property type="entry name" value="TRANSMEMBRANE PROTEASE SERINE"/>
    <property type="match status" value="1"/>
</dbReference>
<reference evidence="5 6" key="1">
    <citation type="submission" date="2022-01" db="EMBL/GenBank/DDBJ databases">
        <title>A chromosomal length assembly of Cordylochernes scorpioides.</title>
        <authorList>
            <person name="Zeh D."/>
            <person name="Zeh J."/>
        </authorList>
    </citation>
    <scope>NUCLEOTIDE SEQUENCE [LARGE SCALE GENOMIC DNA]</scope>
    <source>
        <strain evidence="5">IN4F17</strain>
        <tissue evidence="5">Whole Body</tissue>
    </source>
</reference>
<keyword evidence="3" id="KW-0732">Signal</keyword>
<feature type="chain" id="PRO_5047273156" evidence="3">
    <location>
        <begin position="20"/>
        <end position="457"/>
    </location>
</feature>
<dbReference type="InterPro" id="IPR001314">
    <property type="entry name" value="Peptidase_S1A"/>
</dbReference>
<organism evidence="5 6">
    <name type="scientific">Cordylochernes scorpioides</name>
    <dbReference type="NCBI Taxonomy" id="51811"/>
    <lineage>
        <taxon>Eukaryota</taxon>
        <taxon>Metazoa</taxon>
        <taxon>Ecdysozoa</taxon>
        <taxon>Arthropoda</taxon>
        <taxon>Chelicerata</taxon>
        <taxon>Arachnida</taxon>
        <taxon>Pseudoscorpiones</taxon>
        <taxon>Cheliferoidea</taxon>
        <taxon>Chernetidae</taxon>
        <taxon>Cordylochernes</taxon>
    </lineage>
</organism>
<evidence type="ECO:0000256" key="2">
    <source>
        <dbReference type="SAM" id="MobiDB-lite"/>
    </source>
</evidence>
<dbReference type="EMBL" id="CP092877">
    <property type="protein sequence ID" value="UYV78000.1"/>
    <property type="molecule type" value="Genomic_DNA"/>
</dbReference>
<proteinExistence type="predicted"/>